<dbReference type="InterPro" id="IPR050595">
    <property type="entry name" value="Bact_response_regulator"/>
</dbReference>
<accession>A0ABU5QEW0</accession>
<dbReference type="SMART" id="SM00850">
    <property type="entry name" value="LytTR"/>
    <property type="match status" value="1"/>
</dbReference>
<dbReference type="SMART" id="SM00448">
    <property type="entry name" value="REC"/>
    <property type="match status" value="1"/>
</dbReference>
<name>A0ABU5QEW0_9BACT</name>
<reference evidence="4 5" key="1">
    <citation type="submission" date="2023-12" db="EMBL/GenBank/DDBJ databases">
        <title>Novel species of the genus Arcicella isolated from rivers.</title>
        <authorList>
            <person name="Lu H."/>
        </authorList>
    </citation>
    <scope>NUCLEOTIDE SEQUENCE [LARGE SCALE GENOMIC DNA]</scope>
    <source>
        <strain evidence="4 5">KCTC 23307</strain>
    </source>
</reference>
<organism evidence="4 5">
    <name type="scientific">Arcicella rigui</name>
    <dbReference type="NCBI Taxonomy" id="797020"/>
    <lineage>
        <taxon>Bacteria</taxon>
        <taxon>Pseudomonadati</taxon>
        <taxon>Bacteroidota</taxon>
        <taxon>Cytophagia</taxon>
        <taxon>Cytophagales</taxon>
        <taxon>Flectobacillaceae</taxon>
        <taxon>Arcicella</taxon>
    </lineage>
</organism>
<dbReference type="SUPFAM" id="SSF52172">
    <property type="entry name" value="CheY-like"/>
    <property type="match status" value="1"/>
</dbReference>
<dbReference type="Gene3D" id="2.40.50.1020">
    <property type="entry name" value="LytTr DNA-binding domain"/>
    <property type="match status" value="1"/>
</dbReference>
<protein>
    <submittedName>
        <fullName evidence="4">Response regulator transcription factor</fullName>
    </submittedName>
</protein>
<evidence type="ECO:0000256" key="1">
    <source>
        <dbReference type="ARBA" id="ARBA00022553"/>
    </source>
</evidence>
<feature type="modified residue" description="4-aspartylphosphate" evidence="2">
    <location>
        <position position="56"/>
    </location>
</feature>
<dbReference type="PANTHER" id="PTHR44591:SF3">
    <property type="entry name" value="RESPONSE REGULATORY DOMAIN-CONTAINING PROTEIN"/>
    <property type="match status" value="1"/>
</dbReference>
<evidence type="ECO:0000313" key="5">
    <source>
        <dbReference type="Proteomes" id="UP001302949"/>
    </source>
</evidence>
<dbReference type="EMBL" id="JAYFUM010000027">
    <property type="protein sequence ID" value="MEA5141405.1"/>
    <property type="molecule type" value="Genomic_DNA"/>
</dbReference>
<dbReference type="PANTHER" id="PTHR44591">
    <property type="entry name" value="STRESS RESPONSE REGULATOR PROTEIN 1"/>
    <property type="match status" value="1"/>
</dbReference>
<dbReference type="Gene3D" id="3.40.50.2300">
    <property type="match status" value="1"/>
</dbReference>
<evidence type="ECO:0000259" key="3">
    <source>
        <dbReference type="PROSITE" id="PS50110"/>
    </source>
</evidence>
<dbReference type="Pfam" id="PF04397">
    <property type="entry name" value="LytTR"/>
    <property type="match status" value="1"/>
</dbReference>
<feature type="domain" description="Response regulatory" evidence="3">
    <location>
        <begin position="6"/>
        <end position="121"/>
    </location>
</feature>
<dbReference type="Pfam" id="PF00072">
    <property type="entry name" value="Response_reg"/>
    <property type="match status" value="1"/>
</dbReference>
<dbReference type="InterPro" id="IPR011006">
    <property type="entry name" value="CheY-like_superfamily"/>
</dbReference>
<dbReference type="InterPro" id="IPR007492">
    <property type="entry name" value="LytTR_DNA-bd_dom"/>
</dbReference>
<gene>
    <name evidence="4" type="ORF">VB248_19780</name>
</gene>
<dbReference type="RefSeq" id="WP_323298562.1">
    <property type="nucleotide sequence ID" value="NZ_JAYFUM010000027.1"/>
</dbReference>
<dbReference type="PROSITE" id="PS50110">
    <property type="entry name" value="RESPONSE_REGULATORY"/>
    <property type="match status" value="1"/>
</dbReference>
<evidence type="ECO:0000256" key="2">
    <source>
        <dbReference type="PROSITE-ProRule" id="PRU00169"/>
    </source>
</evidence>
<sequence length="255" mass="28888">MLTEKNILIVEDDLILAENIKQSLQKDGFHIVGIANTLKTAVAIMGKHEVNLALIDIQLKGNDNGVLVASEIRAIKRIPIIYITGNTPLELHEAMEKTCPAAFLEKPLRMRELSVQIDLALKNFSNGIFSEVEVKQEDSIYIKEVNKSFYVKIQTKEILFVEADKMKSKIFLTKSEYARIYPNLPNQYISVAVPMIRLTDKLPSNFISFHKSYLVNPDFIDKIDPTCIFVQSHKIPIPDGKSKSVLSKFNIIRGK</sequence>
<dbReference type="Proteomes" id="UP001302949">
    <property type="component" value="Unassembled WGS sequence"/>
</dbReference>
<evidence type="ECO:0000313" key="4">
    <source>
        <dbReference type="EMBL" id="MEA5141405.1"/>
    </source>
</evidence>
<dbReference type="InterPro" id="IPR001789">
    <property type="entry name" value="Sig_transdc_resp-reg_receiver"/>
</dbReference>
<keyword evidence="1 2" id="KW-0597">Phosphoprotein</keyword>
<keyword evidence="5" id="KW-1185">Reference proteome</keyword>
<comment type="caution">
    <text evidence="4">The sequence shown here is derived from an EMBL/GenBank/DDBJ whole genome shotgun (WGS) entry which is preliminary data.</text>
</comment>
<proteinExistence type="predicted"/>